<dbReference type="EMBL" id="CAJNOR010010610">
    <property type="protein sequence ID" value="CAF1655251.1"/>
    <property type="molecule type" value="Genomic_DNA"/>
</dbReference>
<proteinExistence type="predicted"/>
<reference evidence="1" key="1">
    <citation type="submission" date="2021-02" db="EMBL/GenBank/DDBJ databases">
        <authorList>
            <person name="Nowell W R."/>
        </authorList>
    </citation>
    <scope>NUCLEOTIDE SEQUENCE</scope>
</reference>
<evidence type="ECO:0000313" key="2">
    <source>
        <dbReference type="Proteomes" id="UP000663828"/>
    </source>
</evidence>
<dbReference type="Proteomes" id="UP000663828">
    <property type="component" value="Unassembled WGS sequence"/>
</dbReference>
<name>A0A816EN85_ADIRI</name>
<organism evidence="1 2">
    <name type="scientific">Adineta ricciae</name>
    <name type="common">Rotifer</name>
    <dbReference type="NCBI Taxonomy" id="249248"/>
    <lineage>
        <taxon>Eukaryota</taxon>
        <taxon>Metazoa</taxon>
        <taxon>Spiralia</taxon>
        <taxon>Gnathifera</taxon>
        <taxon>Rotifera</taxon>
        <taxon>Eurotatoria</taxon>
        <taxon>Bdelloidea</taxon>
        <taxon>Adinetida</taxon>
        <taxon>Adinetidae</taxon>
        <taxon>Adineta</taxon>
    </lineage>
</organism>
<protein>
    <submittedName>
        <fullName evidence="1">Uncharacterized protein</fullName>
    </submittedName>
</protein>
<feature type="non-terminal residue" evidence="1">
    <location>
        <position position="1"/>
    </location>
</feature>
<keyword evidence="2" id="KW-1185">Reference proteome</keyword>
<sequence>MTYYSVPYFDRYSSYQYKIQQLTKSLTNSNNTRRCYYYRFTNNTKLVLQSLGYQSKSKTTVAFGYISGHVQGRRRCCLCPTHPR</sequence>
<gene>
    <name evidence="1" type="ORF">XAT740_LOCUS55786</name>
</gene>
<accession>A0A816EN85</accession>
<evidence type="ECO:0000313" key="1">
    <source>
        <dbReference type="EMBL" id="CAF1655251.1"/>
    </source>
</evidence>
<dbReference type="AlphaFoldDB" id="A0A816EN85"/>
<comment type="caution">
    <text evidence="1">The sequence shown here is derived from an EMBL/GenBank/DDBJ whole genome shotgun (WGS) entry which is preliminary data.</text>
</comment>